<feature type="domain" description="Methyltransferase type 11" evidence="1">
    <location>
        <begin position="38"/>
        <end position="120"/>
    </location>
</feature>
<dbReference type="Gene3D" id="3.40.50.150">
    <property type="entry name" value="Vaccinia Virus protein VP39"/>
    <property type="match status" value="1"/>
</dbReference>
<dbReference type="SUPFAM" id="SSF53335">
    <property type="entry name" value="S-adenosyl-L-methionine-dependent methyltransferases"/>
    <property type="match status" value="1"/>
</dbReference>
<dbReference type="PANTHER" id="PTHR45036:SF1">
    <property type="entry name" value="METHYLTRANSFERASE LIKE 7A"/>
    <property type="match status" value="1"/>
</dbReference>
<dbReference type="Pfam" id="PF08241">
    <property type="entry name" value="Methyltransf_11"/>
    <property type="match status" value="1"/>
</dbReference>
<dbReference type="AlphaFoldDB" id="A0A2M7UIH1"/>
<sequence length="206" mass="23458">MKFLNKIKLLFSTRFLVRRDIFHFVQKEVVGQEFDCVVDIGAGKAPFRKLIKAKKYIGIDIEDRGFGDGLIIADINECVPLKDQSVDLVLMTEVLEHIKEPKAVLAEVYRILKPGGKLILTTPFVWPEHEAPNDFYRYTKYGLEYLLREAGFVNIDIKPSSGYGRTLLQLFCAPLRRKIFTPLVLASNLLGLLIFSSGDESFPLVY</sequence>
<dbReference type="GO" id="GO:0008757">
    <property type="term" value="F:S-adenosylmethionine-dependent methyltransferase activity"/>
    <property type="evidence" value="ECO:0007669"/>
    <property type="project" value="InterPro"/>
</dbReference>
<evidence type="ECO:0000259" key="1">
    <source>
        <dbReference type="Pfam" id="PF08241"/>
    </source>
</evidence>
<dbReference type="Proteomes" id="UP000229805">
    <property type="component" value="Unassembled WGS sequence"/>
</dbReference>
<evidence type="ECO:0000313" key="2">
    <source>
        <dbReference type="EMBL" id="PIZ71033.1"/>
    </source>
</evidence>
<organism evidence="2 3">
    <name type="scientific">Candidatus Portnoybacteria bacterium CG_4_10_14_0_2_um_filter_44_20</name>
    <dbReference type="NCBI Taxonomy" id="1974799"/>
    <lineage>
        <taxon>Bacteria</taxon>
        <taxon>Candidatus Portnoyibacteriota</taxon>
    </lineage>
</organism>
<dbReference type="InterPro" id="IPR013216">
    <property type="entry name" value="Methyltransf_11"/>
</dbReference>
<dbReference type="EMBL" id="PFOG01000070">
    <property type="protein sequence ID" value="PIZ71033.1"/>
    <property type="molecule type" value="Genomic_DNA"/>
</dbReference>
<evidence type="ECO:0000313" key="3">
    <source>
        <dbReference type="Proteomes" id="UP000229805"/>
    </source>
</evidence>
<feature type="non-terminal residue" evidence="2">
    <location>
        <position position="206"/>
    </location>
</feature>
<dbReference type="InterPro" id="IPR029063">
    <property type="entry name" value="SAM-dependent_MTases_sf"/>
</dbReference>
<gene>
    <name evidence="2" type="ORF">COY11_01815</name>
</gene>
<dbReference type="InterPro" id="IPR052356">
    <property type="entry name" value="Thiol_S-MT"/>
</dbReference>
<comment type="caution">
    <text evidence="2">The sequence shown here is derived from an EMBL/GenBank/DDBJ whole genome shotgun (WGS) entry which is preliminary data.</text>
</comment>
<accession>A0A2M7UIH1</accession>
<dbReference type="CDD" id="cd02440">
    <property type="entry name" value="AdoMet_MTases"/>
    <property type="match status" value="1"/>
</dbReference>
<dbReference type="PANTHER" id="PTHR45036">
    <property type="entry name" value="METHYLTRANSFERASE LIKE 7B"/>
    <property type="match status" value="1"/>
</dbReference>
<reference evidence="3" key="1">
    <citation type="submission" date="2017-09" db="EMBL/GenBank/DDBJ databases">
        <title>Depth-based differentiation of microbial function through sediment-hosted aquifers and enrichment of novel symbionts in the deep terrestrial subsurface.</title>
        <authorList>
            <person name="Probst A.J."/>
            <person name="Ladd B."/>
            <person name="Jarett J.K."/>
            <person name="Geller-Mcgrath D.E."/>
            <person name="Sieber C.M.K."/>
            <person name="Emerson J.B."/>
            <person name="Anantharaman K."/>
            <person name="Thomas B.C."/>
            <person name="Malmstrom R."/>
            <person name="Stieglmeier M."/>
            <person name="Klingl A."/>
            <person name="Woyke T."/>
            <person name="Ryan C.M."/>
            <person name="Banfield J.F."/>
        </authorList>
    </citation>
    <scope>NUCLEOTIDE SEQUENCE [LARGE SCALE GENOMIC DNA]</scope>
</reference>
<protein>
    <recommendedName>
        <fullName evidence="1">Methyltransferase type 11 domain-containing protein</fullName>
    </recommendedName>
</protein>
<name>A0A2M7UIH1_9BACT</name>
<proteinExistence type="predicted"/>